<name>A0A4R2GIS1_9HYPH</name>
<feature type="compositionally biased region" description="Low complexity" evidence="1">
    <location>
        <begin position="9"/>
        <end position="20"/>
    </location>
</feature>
<evidence type="ECO:0000256" key="1">
    <source>
        <dbReference type="SAM" id="MobiDB-lite"/>
    </source>
</evidence>
<reference evidence="2 3" key="1">
    <citation type="submission" date="2019-03" db="EMBL/GenBank/DDBJ databases">
        <title>Genomic Encyclopedia of Type Strains, Phase IV (KMG-IV): sequencing the most valuable type-strain genomes for metagenomic binning, comparative biology and taxonomic classification.</title>
        <authorList>
            <person name="Goeker M."/>
        </authorList>
    </citation>
    <scope>NUCLEOTIDE SEQUENCE [LARGE SCALE GENOMIC DNA]</scope>
    <source>
        <strain evidence="2 3">DSM 22958</strain>
    </source>
</reference>
<dbReference type="Proteomes" id="UP000294881">
    <property type="component" value="Unassembled WGS sequence"/>
</dbReference>
<dbReference type="AlphaFoldDB" id="A0A4R2GIS1"/>
<dbReference type="EMBL" id="SLWL01000023">
    <property type="protein sequence ID" value="TCO08489.1"/>
    <property type="molecule type" value="Genomic_DNA"/>
</dbReference>
<keyword evidence="3" id="KW-1185">Reference proteome</keyword>
<evidence type="ECO:0000313" key="2">
    <source>
        <dbReference type="EMBL" id="TCO08489.1"/>
    </source>
</evidence>
<feature type="region of interest" description="Disordered" evidence="1">
    <location>
        <begin position="1"/>
        <end position="21"/>
    </location>
</feature>
<accession>A0A4R2GIS1</accession>
<sequence>MGHPPDITAGSHGAPAGSPGVNDAVNAVCPWTGKPISPEGLTLYAGAVVGFANAELRDQFARAVRQFEDALAVRRAETAGNSE</sequence>
<gene>
    <name evidence="2" type="ORF">EV666_1237</name>
</gene>
<organism evidence="2 3">
    <name type="scientific">Camelimonas lactis</name>
    <dbReference type="NCBI Taxonomy" id="659006"/>
    <lineage>
        <taxon>Bacteria</taxon>
        <taxon>Pseudomonadati</taxon>
        <taxon>Pseudomonadota</taxon>
        <taxon>Alphaproteobacteria</taxon>
        <taxon>Hyphomicrobiales</taxon>
        <taxon>Chelatococcaceae</taxon>
        <taxon>Camelimonas</taxon>
    </lineage>
</organism>
<evidence type="ECO:0000313" key="3">
    <source>
        <dbReference type="Proteomes" id="UP000294881"/>
    </source>
</evidence>
<proteinExistence type="predicted"/>
<comment type="caution">
    <text evidence="2">The sequence shown here is derived from an EMBL/GenBank/DDBJ whole genome shotgun (WGS) entry which is preliminary data.</text>
</comment>
<protein>
    <submittedName>
        <fullName evidence="2">Uncharacterized protein</fullName>
    </submittedName>
</protein>
<dbReference type="RefSeq" id="WP_342635668.1">
    <property type="nucleotide sequence ID" value="NZ_JBHUNN010000002.1"/>
</dbReference>